<gene>
    <name evidence="1" type="ORF">ONB1V03_LOCUS4664</name>
</gene>
<accession>A0A7R9QHI3</accession>
<keyword evidence="2" id="KW-1185">Reference proteome</keyword>
<dbReference type="Proteomes" id="UP000728032">
    <property type="component" value="Unassembled WGS sequence"/>
</dbReference>
<dbReference type="EMBL" id="CAJPVJ010001666">
    <property type="protein sequence ID" value="CAG2165118.1"/>
    <property type="molecule type" value="Genomic_DNA"/>
</dbReference>
<dbReference type="AlphaFoldDB" id="A0A7R9QHI3"/>
<protein>
    <submittedName>
        <fullName evidence="1">Uncharacterized protein</fullName>
    </submittedName>
</protein>
<reference evidence="1" key="1">
    <citation type="submission" date="2020-11" db="EMBL/GenBank/DDBJ databases">
        <authorList>
            <person name="Tran Van P."/>
        </authorList>
    </citation>
    <scope>NUCLEOTIDE SEQUENCE</scope>
</reference>
<evidence type="ECO:0000313" key="2">
    <source>
        <dbReference type="Proteomes" id="UP000728032"/>
    </source>
</evidence>
<proteinExistence type="predicted"/>
<name>A0A7R9QHI3_9ACAR</name>
<organism evidence="1">
    <name type="scientific">Oppiella nova</name>
    <dbReference type="NCBI Taxonomy" id="334625"/>
    <lineage>
        <taxon>Eukaryota</taxon>
        <taxon>Metazoa</taxon>
        <taxon>Ecdysozoa</taxon>
        <taxon>Arthropoda</taxon>
        <taxon>Chelicerata</taxon>
        <taxon>Arachnida</taxon>
        <taxon>Acari</taxon>
        <taxon>Acariformes</taxon>
        <taxon>Sarcoptiformes</taxon>
        <taxon>Oribatida</taxon>
        <taxon>Brachypylina</taxon>
        <taxon>Oppioidea</taxon>
        <taxon>Oppiidae</taxon>
        <taxon>Oppiella</taxon>
    </lineage>
</organism>
<dbReference type="EMBL" id="OC916491">
    <property type="protein sequence ID" value="CAD7644424.1"/>
    <property type="molecule type" value="Genomic_DNA"/>
</dbReference>
<sequence>MVTRPEIYADTIEDLLDDSAQRLYESSLLQYWYHLKSNVHLYVFTCDTPDYHIPCHKMVMNGQLAAIDNTPMNYYWETQKGYQCSQPLYMSLYYYK</sequence>
<evidence type="ECO:0000313" key="1">
    <source>
        <dbReference type="EMBL" id="CAD7644424.1"/>
    </source>
</evidence>